<dbReference type="OrthoDB" id="7316074at2"/>
<dbReference type="SUPFAM" id="SSF47203">
    <property type="entry name" value="Acyl-CoA dehydrogenase C-terminal domain-like"/>
    <property type="match status" value="1"/>
</dbReference>
<dbReference type="AlphaFoldDB" id="A0A1C7NZU6"/>
<dbReference type="InterPro" id="IPR050741">
    <property type="entry name" value="Acyl-CoA_dehydrogenase"/>
</dbReference>
<dbReference type="InterPro" id="IPR013107">
    <property type="entry name" value="Acyl-CoA_DH_C"/>
</dbReference>
<evidence type="ECO:0000313" key="4">
    <source>
        <dbReference type="Proteomes" id="UP000093111"/>
    </source>
</evidence>
<reference evidence="3 4" key="1">
    <citation type="journal article" date="2016" name="Syst. Appl. Microbiol.">
        <title>Pararhizobium polonicum sp. nov. isolated from tumors on stone fruit rootstocks.</title>
        <authorList>
            <person name="Pulawska J."/>
            <person name="Kuzmanovic N."/>
            <person name="Willems A."/>
            <person name="Pothier J.F."/>
        </authorList>
    </citation>
    <scope>NUCLEOTIDE SEQUENCE [LARGE SCALE GENOMIC DNA]</scope>
    <source>
        <strain evidence="3 4">F5.1</strain>
    </source>
</reference>
<dbReference type="InterPro" id="IPR037069">
    <property type="entry name" value="AcylCoA_DH/ox_N_sf"/>
</dbReference>
<dbReference type="GO" id="GO:0005737">
    <property type="term" value="C:cytoplasm"/>
    <property type="evidence" value="ECO:0007669"/>
    <property type="project" value="TreeGrafter"/>
</dbReference>
<dbReference type="Gene3D" id="1.20.140.10">
    <property type="entry name" value="Butyryl-CoA Dehydrogenase, subunit A, domain 3"/>
    <property type="match status" value="1"/>
</dbReference>
<dbReference type="Pfam" id="PF08028">
    <property type="entry name" value="Acyl-CoA_dh_2"/>
    <property type="match status" value="1"/>
</dbReference>
<protein>
    <submittedName>
        <fullName evidence="3">Acyl-CoA dehydrogenase</fullName>
    </submittedName>
</protein>
<dbReference type="PIRSF" id="PIRSF016578">
    <property type="entry name" value="HsaA"/>
    <property type="match status" value="1"/>
</dbReference>
<dbReference type="PANTHER" id="PTHR48083">
    <property type="entry name" value="MEDIUM-CHAIN SPECIFIC ACYL-COA DEHYDROGENASE, MITOCHONDRIAL-RELATED"/>
    <property type="match status" value="1"/>
</dbReference>
<dbReference type="InterPro" id="IPR036250">
    <property type="entry name" value="AcylCo_DH-like_C"/>
</dbReference>
<sequence length="408" mass="44621">MNAPLKHENAYWGTKTDFSSLMEQVRKIGPVLEENSQDNEKLGRLNEATFEALKSLRMSHIFAGEDIGGAQLSPTRGLQLIEAITYYSGAAGWISMVHACIGAMSAAFLPDTAINRLFGGDVDNRFSGQGTPTGMLRKVDGGYLLNGKWSYASGIYHATFTHTAALLDDGTGQPTKDENGNVIVLCAHAPVEDHDLLGNWHSLGLQATGSIDYAAKDVLIPEDMVFPILTAEPQRMKEFFSLGVVGLASIGHSGWAIGASRRILDEVAKYALTKTGRAGLLGESDKFWFDFGRADARVRAARAFLFEVWRDVEASIEAGNRVSTRQISLIHLAKSEVHEAGVDACQFVYRAAGGAALRYGVMQRTYREMLTAANHFTINPNIVGAAGREIAGLWSDRVWQFYDLIERK</sequence>
<comment type="caution">
    <text evidence="3">The sequence shown here is derived from an EMBL/GenBank/DDBJ whole genome shotgun (WGS) entry which is preliminary data.</text>
</comment>
<dbReference type="STRING" id="1612624.ADU59_15140"/>
<dbReference type="RefSeq" id="WP_068954980.1">
    <property type="nucleotide sequence ID" value="NZ_LGLV01000009.1"/>
</dbReference>
<evidence type="ECO:0000256" key="1">
    <source>
        <dbReference type="ARBA" id="ARBA00023002"/>
    </source>
</evidence>
<dbReference type="Proteomes" id="UP000093111">
    <property type="component" value="Unassembled WGS sequence"/>
</dbReference>
<evidence type="ECO:0000313" key="3">
    <source>
        <dbReference type="EMBL" id="OBZ94532.1"/>
    </source>
</evidence>
<dbReference type="InterPro" id="IPR046373">
    <property type="entry name" value="Acyl-CoA_Oxase/DH_mid-dom_sf"/>
</dbReference>
<dbReference type="InterPro" id="IPR009100">
    <property type="entry name" value="AcylCoA_DH/oxidase_NM_dom_sf"/>
</dbReference>
<name>A0A1C7NZU6_9HYPH</name>
<evidence type="ECO:0000259" key="2">
    <source>
        <dbReference type="Pfam" id="PF08028"/>
    </source>
</evidence>
<keyword evidence="1" id="KW-0560">Oxidoreductase</keyword>
<accession>A0A1C7NZU6</accession>
<dbReference type="PANTHER" id="PTHR48083:SF5">
    <property type="entry name" value="NRGC PROTEIN"/>
    <property type="match status" value="1"/>
</dbReference>
<gene>
    <name evidence="3" type="ORF">ADU59_15140</name>
</gene>
<dbReference type="Gene3D" id="2.40.110.10">
    <property type="entry name" value="Butyryl-CoA Dehydrogenase, subunit A, domain 2"/>
    <property type="match status" value="1"/>
</dbReference>
<dbReference type="SUPFAM" id="SSF56645">
    <property type="entry name" value="Acyl-CoA dehydrogenase NM domain-like"/>
    <property type="match status" value="1"/>
</dbReference>
<dbReference type="EMBL" id="LGLV01000009">
    <property type="protein sequence ID" value="OBZ94532.1"/>
    <property type="molecule type" value="Genomic_DNA"/>
</dbReference>
<dbReference type="PATRIC" id="fig|1612624.7.peg.4945"/>
<dbReference type="GO" id="GO:0033539">
    <property type="term" value="P:fatty acid beta-oxidation using acyl-CoA dehydrogenase"/>
    <property type="evidence" value="ECO:0007669"/>
    <property type="project" value="TreeGrafter"/>
</dbReference>
<dbReference type="GO" id="GO:0050660">
    <property type="term" value="F:flavin adenine dinucleotide binding"/>
    <property type="evidence" value="ECO:0007669"/>
    <property type="project" value="InterPro"/>
</dbReference>
<proteinExistence type="predicted"/>
<dbReference type="Gene3D" id="1.10.540.10">
    <property type="entry name" value="Acyl-CoA dehydrogenase/oxidase, N-terminal domain"/>
    <property type="match status" value="1"/>
</dbReference>
<feature type="domain" description="Acyl-CoA dehydrogenase C-terminal" evidence="2">
    <location>
        <begin position="250"/>
        <end position="379"/>
    </location>
</feature>
<keyword evidence="4" id="KW-1185">Reference proteome</keyword>
<organism evidence="3 4">
    <name type="scientific">Pararhizobium polonicum</name>
    <dbReference type="NCBI Taxonomy" id="1612624"/>
    <lineage>
        <taxon>Bacteria</taxon>
        <taxon>Pseudomonadati</taxon>
        <taxon>Pseudomonadota</taxon>
        <taxon>Alphaproteobacteria</taxon>
        <taxon>Hyphomicrobiales</taxon>
        <taxon>Rhizobiaceae</taxon>
        <taxon>Rhizobium/Agrobacterium group</taxon>
        <taxon>Pararhizobium</taxon>
    </lineage>
</organism>
<dbReference type="GO" id="GO:0003995">
    <property type="term" value="F:acyl-CoA dehydrogenase activity"/>
    <property type="evidence" value="ECO:0007669"/>
    <property type="project" value="TreeGrafter"/>
</dbReference>